<accession>A0ABT5HKT1</accession>
<evidence type="ECO:0000256" key="1">
    <source>
        <dbReference type="SAM" id="MobiDB-lite"/>
    </source>
</evidence>
<feature type="domain" description="PD-(D/E)XK endonuclease-like" evidence="2">
    <location>
        <begin position="724"/>
        <end position="957"/>
    </location>
</feature>
<dbReference type="Gene3D" id="3.90.320.10">
    <property type="match status" value="1"/>
</dbReference>
<dbReference type="Proteomes" id="UP001218579">
    <property type="component" value="Unassembled WGS sequence"/>
</dbReference>
<proteinExistence type="predicted"/>
<dbReference type="SUPFAM" id="SSF52540">
    <property type="entry name" value="P-loop containing nucleoside triphosphate hydrolases"/>
    <property type="match status" value="1"/>
</dbReference>
<evidence type="ECO:0000313" key="4">
    <source>
        <dbReference type="Proteomes" id="UP001218579"/>
    </source>
</evidence>
<sequence length="1005" mass="111607">MSGIFSLIGPRWYSIPSGRSFLDDLARGLYEDLGPLGLSEAQILTPTRRGARAMARAFSELAHGGALLLPQVRAIGDLDEGEPPFDLEFLALDLPPALSSTRRRFELARLVMAHYRPDGYEMTSKVALELASSLCGFFDSLALEEVDASDRLDDLVHSSAASQYVIDEWARHWQVSAKFLSIVVHEWPRRLNELGLMDPSQRRVALIRKLGEQWTLRPPQHPLVLAGSTGTAPSMADLMGLVANLPQGAVVLPGLDLSLDDKAWRQVEDSHPQGALKRLLERHDVARADVKTWPVSVETERGSRARRRLLNEALRPAQATEDWLQQIAIMKSEADASGFDPFTEGLRGLTLIEARQDEEAAAQIAVLMRETLETPDKIAALITPDIGLARRVSAHLTRWGLAADSSAGEPLAHSLTGRFLLDILALAVDPLDPVRLLSVLKHTFGRYREQSDLIDRVGLRTVRPRDMTEVTARLDNYPEAQGVWLDFSARISAWHDAFSVARALSDFVRRFVATAETLTRDDGQMLWQGAAGASASSLLSGLITEGEGFEVASADDFAEIVGHMIKTETLRTGGNTHPRLLILGAIEARLVKADRLILAGLEDGVWPQSPPLDPFLSRPMRAALGLPSPERRTGLAAHDFVQAASAEDVWLITRKRREGEPQVMSRWLWRLKTLCQGAKVEISDAPHIADWAHQLSEAVTDAPESLKPAARPEPRPPSEVRPTSMSVTEVEKFVRDPYAIYARRILNLKLRDRANEPFESARRGRAVHKAAEIFVERDYPLGAAGEAAFVDLLEQALRAENLTEAEIALQRPLFEDWAKHFVAFETERRAGKPRFIIEKEGAYNFETARGTFTLKARADRIEVREDGIDILDFKTGQPPSAKEAVAGFFPQLTLTAAIVKYGTFDGVRHDKPMGELLYVRLSPDGAKLKPVAEKGISSDELTDQALDRFKTRINAYEKASQPYRSWVAPKYLKKKGDYDQLARLYEWHIMGDEDASSEPASEDEA</sequence>
<evidence type="ECO:0000313" key="3">
    <source>
        <dbReference type="EMBL" id="MDC7676860.1"/>
    </source>
</evidence>
<organism evidence="3 4">
    <name type="scientific">Asticcacaulis machinosus</name>
    <dbReference type="NCBI Taxonomy" id="2984211"/>
    <lineage>
        <taxon>Bacteria</taxon>
        <taxon>Pseudomonadati</taxon>
        <taxon>Pseudomonadota</taxon>
        <taxon>Alphaproteobacteria</taxon>
        <taxon>Caulobacterales</taxon>
        <taxon>Caulobacteraceae</taxon>
        <taxon>Asticcacaulis</taxon>
    </lineage>
</organism>
<name>A0ABT5HKT1_9CAUL</name>
<protein>
    <submittedName>
        <fullName evidence="3">Double-strand break repair protein AddB</fullName>
    </submittedName>
</protein>
<gene>
    <name evidence="3" type="primary">addB</name>
    <name evidence="3" type="ORF">PQU98_12005</name>
</gene>
<dbReference type="InterPro" id="IPR011604">
    <property type="entry name" value="PDDEXK-like_dom_sf"/>
</dbReference>
<dbReference type="InterPro" id="IPR038726">
    <property type="entry name" value="PDDEXK_AddAB-type"/>
</dbReference>
<dbReference type="RefSeq" id="WP_272745178.1">
    <property type="nucleotide sequence ID" value="NZ_JAQQKV010000002.1"/>
</dbReference>
<feature type="region of interest" description="Disordered" evidence="1">
    <location>
        <begin position="701"/>
        <end position="724"/>
    </location>
</feature>
<dbReference type="EMBL" id="JAQQKV010000002">
    <property type="protein sequence ID" value="MDC7676860.1"/>
    <property type="molecule type" value="Genomic_DNA"/>
</dbReference>
<evidence type="ECO:0000259" key="2">
    <source>
        <dbReference type="Pfam" id="PF12705"/>
    </source>
</evidence>
<dbReference type="NCBIfam" id="TIGR02786">
    <property type="entry name" value="addB_alphas"/>
    <property type="match status" value="1"/>
</dbReference>
<reference evidence="3 4" key="1">
    <citation type="submission" date="2023-01" db="EMBL/GenBank/DDBJ databases">
        <title>Novel species of the genus Asticcacaulis isolated from rivers.</title>
        <authorList>
            <person name="Lu H."/>
        </authorList>
    </citation>
    <scope>NUCLEOTIDE SEQUENCE [LARGE SCALE GENOMIC DNA]</scope>
    <source>
        <strain evidence="3 4">LKC15W</strain>
    </source>
</reference>
<comment type="caution">
    <text evidence="3">The sequence shown here is derived from an EMBL/GenBank/DDBJ whole genome shotgun (WGS) entry which is preliminary data.</text>
</comment>
<dbReference type="InterPro" id="IPR027417">
    <property type="entry name" value="P-loop_NTPase"/>
</dbReference>
<dbReference type="InterPro" id="IPR014153">
    <property type="entry name" value="Ds_break_AddB"/>
</dbReference>
<dbReference type="Pfam" id="PF12705">
    <property type="entry name" value="PDDEXK_1"/>
    <property type="match status" value="1"/>
</dbReference>
<keyword evidence="4" id="KW-1185">Reference proteome</keyword>